<dbReference type="EMBL" id="JAMRYU010000004">
    <property type="protein sequence ID" value="MDC4239639.1"/>
    <property type="molecule type" value="Genomic_DNA"/>
</dbReference>
<comment type="caution">
    <text evidence="1">The sequence shown here is derived from an EMBL/GenBank/DDBJ whole genome shotgun (WGS) entry which is preliminary data.</text>
</comment>
<reference evidence="1" key="1">
    <citation type="submission" date="2022-05" db="EMBL/GenBank/DDBJ databases">
        <title>Draft genome sequence of Clostridium tertium strain CP3 isolated from Peru.</title>
        <authorList>
            <person name="Hurtado R."/>
            <person name="Lima L."/>
            <person name="Sousa T."/>
            <person name="Jaiswal A.K."/>
            <person name="Tiwari S."/>
            <person name="Maturrano L."/>
            <person name="Brenig B."/>
            <person name="Azevedo V."/>
        </authorList>
    </citation>
    <scope>NUCLEOTIDE SEQUENCE</scope>
    <source>
        <strain evidence="1">CP3</strain>
    </source>
</reference>
<keyword evidence="2" id="KW-1185">Reference proteome</keyword>
<protein>
    <submittedName>
        <fullName evidence="1">Uncharacterized protein</fullName>
    </submittedName>
</protein>
<accession>A0A9X3XKB4</accession>
<dbReference type="Proteomes" id="UP001141183">
    <property type="component" value="Unassembled WGS sequence"/>
</dbReference>
<organism evidence="1 2">
    <name type="scientific">Clostridium tertium</name>
    <dbReference type="NCBI Taxonomy" id="1559"/>
    <lineage>
        <taxon>Bacteria</taxon>
        <taxon>Bacillati</taxon>
        <taxon>Bacillota</taxon>
        <taxon>Clostridia</taxon>
        <taxon>Eubacteriales</taxon>
        <taxon>Clostridiaceae</taxon>
        <taxon>Clostridium</taxon>
    </lineage>
</organism>
<evidence type="ECO:0000313" key="2">
    <source>
        <dbReference type="Proteomes" id="UP001141183"/>
    </source>
</evidence>
<proteinExistence type="predicted"/>
<dbReference type="RefSeq" id="WP_250455170.1">
    <property type="nucleotide sequence ID" value="NZ_JALDMI010000003.1"/>
</dbReference>
<name>A0A9X3XKB4_9CLOT</name>
<evidence type="ECO:0000313" key="1">
    <source>
        <dbReference type="EMBL" id="MDC4239639.1"/>
    </source>
</evidence>
<gene>
    <name evidence="1" type="ORF">NE398_05610</name>
</gene>
<sequence>MLLNYLTELKKGLSNKDFIKFIKDVENDIKVNRVAFGKRTSTKDFINICEMLKGVLAR</sequence>
<dbReference type="AlphaFoldDB" id="A0A9X3XKB4"/>